<keyword evidence="2" id="KW-1185">Reference proteome</keyword>
<organism evidence="1 2">
    <name type="scientific">Ranatra chinensis</name>
    <dbReference type="NCBI Taxonomy" id="642074"/>
    <lineage>
        <taxon>Eukaryota</taxon>
        <taxon>Metazoa</taxon>
        <taxon>Ecdysozoa</taxon>
        <taxon>Arthropoda</taxon>
        <taxon>Hexapoda</taxon>
        <taxon>Insecta</taxon>
        <taxon>Pterygota</taxon>
        <taxon>Neoptera</taxon>
        <taxon>Paraneoptera</taxon>
        <taxon>Hemiptera</taxon>
        <taxon>Heteroptera</taxon>
        <taxon>Panheteroptera</taxon>
        <taxon>Nepomorpha</taxon>
        <taxon>Nepidae</taxon>
        <taxon>Ranatrinae</taxon>
        <taxon>Ranatra</taxon>
    </lineage>
</organism>
<sequence length="146" mass="17121">MLVPSWVQPMDERCVGGWDYHKGGRLAPLRERHLHKHPFVHTAKANPSPLSPQPALFTQFTPRLSSVQIFEYSDIELSGWSMMSYQDRTRKKFGAAHCYRNVDDTFCIIDKTTDASEKLLKFLGDRHPSIWFTHIHNRQQIFYFNL</sequence>
<comment type="caution">
    <text evidence="1">The sequence shown here is derived from an EMBL/GenBank/DDBJ whole genome shotgun (WGS) entry which is preliminary data.</text>
</comment>
<gene>
    <name evidence="1" type="ORF">AAG570_001455</name>
</gene>
<evidence type="ECO:0000313" key="2">
    <source>
        <dbReference type="Proteomes" id="UP001558652"/>
    </source>
</evidence>
<protein>
    <submittedName>
        <fullName evidence="1">Uncharacterized protein</fullName>
    </submittedName>
</protein>
<reference evidence="1 2" key="1">
    <citation type="submission" date="2024-07" db="EMBL/GenBank/DDBJ databases">
        <title>Chromosome-level genome assembly of the water stick insect Ranatra chinensis (Heteroptera: Nepidae).</title>
        <authorList>
            <person name="Liu X."/>
        </authorList>
    </citation>
    <scope>NUCLEOTIDE SEQUENCE [LARGE SCALE GENOMIC DNA]</scope>
    <source>
        <strain evidence="1">Cailab_2021Rc</strain>
        <tissue evidence="1">Muscle</tissue>
    </source>
</reference>
<dbReference type="Proteomes" id="UP001558652">
    <property type="component" value="Unassembled WGS sequence"/>
</dbReference>
<dbReference type="AlphaFoldDB" id="A0ABD0YMM5"/>
<accession>A0ABD0YMM5</accession>
<proteinExistence type="predicted"/>
<evidence type="ECO:0000313" key="1">
    <source>
        <dbReference type="EMBL" id="KAL1123682.1"/>
    </source>
</evidence>
<name>A0ABD0YMM5_9HEMI</name>
<dbReference type="EMBL" id="JBFDAA010000011">
    <property type="protein sequence ID" value="KAL1123682.1"/>
    <property type="molecule type" value="Genomic_DNA"/>
</dbReference>